<evidence type="ECO:0000259" key="4">
    <source>
        <dbReference type="PROSITE" id="PS50914"/>
    </source>
</evidence>
<dbReference type="InterPro" id="IPR014004">
    <property type="entry name" value="Transpt-assoc_nodulatn_dom_bac"/>
</dbReference>
<dbReference type="PROSITE" id="PS51257">
    <property type="entry name" value="PROKAR_LIPOPROTEIN"/>
    <property type="match status" value="1"/>
</dbReference>
<evidence type="ECO:0000313" key="5">
    <source>
        <dbReference type="EMBL" id="AWI54625.1"/>
    </source>
</evidence>
<feature type="signal peptide" evidence="3">
    <location>
        <begin position="1"/>
        <end position="27"/>
    </location>
</feature>
<gene>
    <name evidence="5" type="ORF">DEH84_15240</name>
</gene>
<sequence>MNRTPITRSLRGTALALLAAASLSACAPLLVGTAVGGAFVAADRRTSGALLEDQSIELKAANRIRDTIGNQAHVNVTSYNRHVLLTGEVQDDHARESAARAASQVENVVNVMNELVVAPNSSLSARSNDVLIQGKVKATLIDARDLMANAFKVVVERGEVYLMGVVTEREANRAAELTATISGVRKVVKAFQVISEDELARRLPSPATNPNTGSNAGSAQPQ</sequence>
<dbReference type="InterPro" id="IPR007055">
    <property type="entry name" value="BON_dom"/>
</dbReference>
<dbReference type="EMBL" id="CP029210">
    <property type="protein sequence ID" value="AWI54625.1"/>
    <property type="molecule type" value="Genomic_DNA"/>
</dbReference>
<feature type="domain" description="BON" evidence="4">
    <location>
        <begin position="128"/>
        <end position="195"/>
    </location>
</feature>
<dbReference type="Gene3D" id="3.40.1520.20">
    <property type="match status" value="1"/>
</dbReference>
<accession>A0A2U8FU93</accession>
<name>A0A2U8FU93_9BURK</name>
<feature type="region of interest" description="Disordered" evidence="2">
    <location>
        <begin position="201"/>
        <end position="222"/>
    </location>
</feature>
<dbReference type="PROSITE" id="PS50914">
    <property type="entry name" value="BON"/>
    <property type="match status" value="2"/>
</dbReference>
<dbReference type="RefSeq" id="WP_109037616.1">
    <property type="nucleotide sequence ID" value="NZ_CP029210.1"/>
</dbReference>
<evidence type="ECO:0000256" key="1">
    <source>
        <dbReference type="ARBA" id="ARBA00022729"/>
    </source>
</evidence>
<keyword evidence="1 3" id="KW-0732">Signal</keyword>
<dbReference type="PANTHER" id="PTHR34606:SF4">
    <property type="entry name" value="OUTER MEMBRANE LIPOPROTEIN DOLP"/>
    <property type="match status" value="1"/>
</dbReference>
<feature type="domain" description="BON" evidence="4">
    <location>
        <begin position="52"/>
        <end position="119"/>
    </location>
</feature>
<dbReference type="KEGG" id="aon:DEH84_15240"/>
<dbReference type="SMART" id="SM00749">
    <property type="entry name" value="BON"/>
    <property type="match status" value="2"/>
</dbReference>
<evidence type="ECO:0000313" key="6">
    <source>
        <dbReference type="Proteomes" id="UP000244892"/>
    </source>
</evidence>
<protein>
    <submittedName>
        <fullName evidence="5">Transporter</fullName>
    </submittedName>
</protein>
<dbReference type="OrthoDB" id="5294487at2"/>
<organism evidence="5 6">
    <name type="scientific">Aquabacterium olei</name>
    <dbReference type="NCBI Taxonomy" id="1296669"/>
    <lineage>
        <taxon>Bacteria</taxon>
        <taxon>Pseudomonadati</taxon>
        <taxon>Pseudomonadota</taxon>
        <taxon>Betaproteobacteria</taxon>
        <taxon>Burkholderiales</taxon>
        <taxon>Aquabacterium</taxon>
    </lineage>
</organism>
<evidence type="ECO:0000256" key="3">
    <source>
        <dbReference type="SAM" id="SignalP"/>
    </source>
</evidence>
<dbReference type="PANTHER" id="PTHR34606">
    <property type="entry name" value="BON DOMAIN-CONTAINING PROTEIN"/>
    <property type="match status" value="1"/>
</dbReference>
<dbReference type="InterPro" id="IPR051686">
    <property type="entry name" value="Lipoprotein_DolP"/>
</dbReference>
<feature type="chain" id="PRO_5015976752" evidence="3">
    <location>
        <begin position="28"/>
        <end position="222"/>
    </location>
</feature>
<evidence type="ECO:0000256" key="2">
    <source>
        <dbReference type="SAM" id="MobiDB-lite"/>
    </source>
</evidence>
<dbReference type="AlphaFoldDB" id="A0A2U8FU93"/>
<dbReference type="Pfam" id="PF04972">
    <property type="entry name" value="BON"/>
    <property type="match status" value="2"/>
</dbReference>
<dbReference type="Proteomes" id="UP000244892">
    <property type="component" value="Chromosome"/>
</dbReference>
<keyword evidence="6" id="KW-1185">Reference proteome</keyword>
<feature type="compositionally biased region" description="Polar residues" evidence="2">
    <location>
        <begin position="206"/>
        <end position="222"/>
    </location>
</feature>
<proteinExistence type="predicted"/>
<reference evidence="5 6" key="1">
    <citation type="submission" date="2018-05" db="EMBL/GenBank/DDBJ databases">
        <title>complete genome sequence of Aquabacterium olei NBRC 110486.</title>
        <authorList>
            <person name="Tang B."/>
            <person name="Chang J."/>
            <person name="Zhang L."/>
            <person name="Yang H."/>
        </authorList>
    </citation>
    <scope>NUCLEOTIDE SEQUENCE [LARGE SCALE GENOMIC DNA]</scope>
    <source>
        <strain evidence="5 6">NBRC 110486</strain>
    </source>
</reference>